<dbReference type="RefSeq" id="WP_175205780.1">
    <property type="nucleotide sequence ID" value="NZ_CADILG010000004.1"/>
</dbReference>
<proteinExistence type="predicted"/>
<evidence type="ECO:0008006" key="3">
    <source>
        <dbReference type="Google" id="ProtNLM"/>
    </source>
</evidence>
<name>A0A6S7C6I9_9BURK</name>
<accession>A0A6S7C6I9</accession>
<protein>
    <recommendedName>
        <fullName evidence="3">Sulfate transporter</fullName>
    </recommendedName>
</protein>
<dbReference type="InterPro" id="IPR021505">
    <property type="entry name" value="Phage_B3_Orf6"/>
</dbReference>
<evidence type="ECO:0000313" key="1">
    <source>
        <dbReference type="EMBL" id="CAB3834988.1"/>
    </source>
</evidence>
<sequence length="205" mass="23162">MTTSRIPPGYRADGQGRLVPLEAIKQIDLLRDDLVFKIAEYAKAQSQQLAAFKEQSFADISAFVEISAEQYGVTIGGRKGNLTLYSFDQRYKVIRAVDETLVFDERLQVAKALIDECLADWTSNARPELKAIIDRAFEVDKAGNINTDRVLGLRRLETKDERWLRAMQAISDSTMVSASKSYMRVYERVGQTERYEQIPLGMAGV</sequence>
<dbReference type="AlphaFoldDB" id="A0A6S7C6I9"/>
<gene>
    <name evidence="1" type="ORF">LMG26858_00890</name>
</gene>
<dbReference type="EMBL" id="CADILG010000004">
    <property type="protein sequence ID" value="CAB3834988.1"/>
    <property type="molecule type" value="Genomic_DNA"/>
</dbReference>
<reference evidence="1 2" key="1">
    <citation type="submission" date="2020-04" db="EMBL/GenBank/DDBJ databases">
        <authorList>
            <person name="De Canck E."/>
        </authorList>
    </citation>
    <scope>NUCLEOTIDE SEQUENCE [LARGE SCALE GENOMIC DNA]</scope>
    <source>
        <strain evidence="1 2">LMG 26858</strain>
    </source>
</reference>
<dbReference type="Proteomes" id="UP000494117">
    <property type="component" value="Unassembled WGS sequence"/>
</dbReference>
<evidence type="ECO:0000313" key="2">
    <source>
        <dbReference type="Proteomes" id="UP000494117"/>
    </source>
</evidence>
<dbReference type="Pfam" id="PF11363">
    <property type="entry name" value="DUF3164"/>
    <property type="match status" value="1"/>
</dbReference>
<keyword evidence="2" id="KW-1185">Reference proteome</keyword>
<organism evidence="1 2">
    <name type="scientific">Achromobacter anxifer</name>
    <dbReference type="NCBI Taxonomy" id="1287737"/>
    <lineage>
        <taxon>Bacteria</taxon>
        <taxon>Pseudomonadati</taxon>
        <taxon>Pseudomonadota</taxon>
        <taxon>Betaproteobacteria</taxon>
        <taxon>Burkholderiales</taxon>
        <taxon>Alcaligenaceae</taxon>
        <taxon>Achromobacter</taxon>
    </lineage>
</organism>